<comment type="caution">
    <text evidence="2">The sequence shown here is derived from an EMBL/GenBank/DDBJ whole genome shotgun (WGS) entry which is preliminary data.</text>
</comment>
<evidence type="ECO:0000313" key="3">
    <source>
        <dbReference type="Proteomes" id="UP001499851"/>
    </source>
</evidence>
<evidence type="ECO:0000256" key="1">
    <source>
        <dbReference type="SAM" id="SignalP"/>
    </source>
</evidence>
<organism evidence="2 3">
    <name type="scientific">Glycomyces endophyticus</name>
    <dbReference type="NCBI Taxonomy" id="480996"/>
    <lineage>
        <taxon>Bacteria</taxon>
        <taxon>Bacillati</taxon>
        <taxon>Actinomycetota</taxon>
        <taxon>Actinomycetes</taxon>
        <taxon>Glycomycetales</taxon>
        <taxon>Glycomycetaceae</taxon>
        <taxon>Glycomyces</taxon>
    </lineage>
</organism>
<accession>A0ABN2GHZ1</accession>
<keyword evidence="3" id="KW-1185">Reference proteome</keyword>
<keyword evidence="1" id="KW-0732">Signal</keyword>
<evidence type="ECO:0000313" key="2">
    <source>
        <dbReference type="EMBL" id="GAA1671604.1"/>
    </source>
</evidence>
<dbReference type="EMBL" id="BAAAQF010000005">
    <property type="protein sequence ID" value="GAA1671604.1"/>
    <property type="molecule type" value="Genomic_DNA"/>
</dbReference>
<reference evidence="2 3" key="1">
    <citation type="journal article" date="2019" name="Int. J. Syst. Evol. Microbiol.">
        <title>The Global Catalogue of Microorganisms (GCM) 10K type strain sequencing project: providing services to taxonomists for standard genome sequencing and annotation.</title>
        <authorList>
            <consortium name="The Broad Institute Genomics Platform"/>
            <consortium name="The Broad Institute Genome Sequencing Center for Infectious Disease"/>
            <person name="Wu L."/>
            <person name="Ma J."/>
        </authorList>
    </citation>
    <scope>NUCLEOTIDE SEQUENCE [LARGE SCALE GENOMIC DNA]</scope>
    <source>
        <strain evidence="2 3">JCM 16001</strain>
    </source>
</reference>
<name>A0ABN2GHZ1_9ACTN</name>
<sequence>MASNHLRRALGSAAVAAIIGSSLFTFAAPASAGDIFFDGSVSSVGISRTVSAAGADDPVDPDRLCKDHTCED</sequence>
<dbReference type="RefSeq" id="WP_344484443.1">
    <property type="nucleotide sequence ID" value="NZ_BAAAQF010000005.1"/>
</dbReference>
<feature type="chain" id="PRO_5047159056" evidence="1">
    <location>
        <begin position="28"/>
        <end position="72"/>
    </location>
</feature>
<dbReference type="Proteomes" id="UP001499851">
    <property type="component" value="Unassembled WGS sequence"/>
</dbReference>
<gene>
    <name evidence="2" type="ORF">GCM10009830_17040</name>
</gene>
<feature type="signal peptide" evidence="1">
    <location>
        <begin position="1"/>
        <end position="27"/>
    </location>
</feature>
<protein>
    <submittedName>
        <fullName evidence="2">Uncharacterized protein</fullName>
    </submittedName>
</protein>
<proteinExistence type="predicted"/>